<protein>
    <submittedName>
        <fullName evidence="2">NAD(P)H-binding protein</fullName>
    </submittedName>
</protein>
<evidence type="ECO:0000313" key="2">
    <source>
        <dbReference type="EMBL" id="MQQ07278.1"/>
    </source>
</evidence>
<dbReference type="GO" id="GO:0004074">
    <property type="term" value="F:biliverdin reductase [NAD(P)H] activity"/>
    <property type="evidence" value="ECO:0007669"/>
    <property type="project" value="TreeGrafter"/>
</dbReference>
<dbReference type="EMBL" id="WIBF01000001">
    <property type="protein sequence ID" value="MQQ07278.1"/>
    <property type="molecule type" value="Genomic_DNA"/>
</dbReference>
<proteinExistence type="predicted"/>
<comment type="caution">
    <text evidence="2">The sequence shown here is derived from an EMBL/GenBank/DDBJ whole genome shotgun (WGS) entry which is preliminary data.</text>
</comment>
<name>A0A843YBM1_9RHOB</name>
<keyword evidence="3" id="KW-1185">Reference proteome</keyword>
<dbReference type="GO" id="GO:0042602">
    <property type="term" value="F:riboflavin reductase (NADPH) activity"/>
    <property type="evidence" value="ECO:0007669"/>
    <property type="project" value="TreeGrafter"/>
</dbReference>
<dbReference type="Pfam" id="PF13460">
    <property type="entry name" value="NAD_binding_10"/>
    <property type="match status" value="1"/>
</dbReference>
<dbReference type="RefSeq" id="WP_153214175.1">
    <property type="nucleotide sequence ID" value="NZ_WIBF01000001.1"/>
</dbReference>
<evidence type="ECO:0000259" key="1">
    <source>
        <dbReference type="Pfam" id="PF13460"/>
    </source>
</evidence>
<dbReference type="InterPro" id="IPR016040">
    <property type="entry name" value="NAD(P)-bd_dom"/>
</dbReference>
<dbReference type="PANTHER" id="PTHR43355">
    <property type="entry name" value="FLAVIN REDUCTASE (NADPH)"/>
    <property type="match status" value="1"/>
</dbReference>
<gene>
    <name evidence="2" type="ORF">GFB49_02300</name>
</gene>
<dbReference type="InterPro" id="IPR036291">
    <property type="entry name" value="NAD(P)-bd_dom_sf"/>
</dbReference>
<dbReference type="InterPro" id="IPR051606">
    <property type="entry name" value="Polyketide_Oxido-like"/>
</dbReference>
<dbReference type="Proteomes" id="UP000444174">
    <property type="component" value="Unassembled WGS sequence"/>
</dbReference>
<feature type="domain" description="NAD(P)-binding" evidence="1">
    <location>
        <begin position="7"/>
        <end position="197"/>
    </location>
</feature>
<dbReference type="SUPFAM" id="SSF51735">
    <property type="entry name" value="NAD(P)-binding Rossmann-fold domains"/>
    <property type="match status" value="1"/>
</dbReference>
<accession>A0A843YBM1</accession>
<evidence type="ECO:0000313" key="3">
    <source>
        <dbReference type="Proteomes" id="UP000444174"/>
    </source>
</evidence>
<sequence>MKVIVFGATGSLGRHIVRSLLAHGHKVTGFSRSGVWPDGIGGNDARMLRGDVLNAGQVAAAIEGQDAVICALGAGMKGEIRTMGTETIIAGMQESGVKRLICLSSLGVGDSAPVLNFWWRRIMFGLLLRAAFADHHTQEDLVKTSGLDWTIVRPGAFQDGDPLGTYHVGDLREKRGQLSLKMRRADVADFMVRQIDNATFLHQAPSLSY</sequence>
<reference evidence="2 3" key="1">
    <citation type="submission" date="2019-10" db="EMBL/GenBank/DDBJ databases">
        <title>Epibacterium sp. nov., isolated from seawater.</title>
        <authorList>
            <person name="Zhang X."/>
            <person name="Li N."/>
        </authorList>
    </citation>
    <scope>NUCLEOTIDE SEQUENCE [LARGE SCALE GENOMIC DNA]</scope>
    <source>
        <strain evidence="2 3">SM1979</strain>
    </source>
</reference>
<dbReference type="CDD" id="cd05244">
    <property type="entry name" value="BVR-B_like_SDR_a"/>
    <property type="match status" value="1"/>
</dbReference>
<dbReference type="AlphaFoldDB" id="A0A843YBM1"/>
<dbReference type="PANTHER" id="PTHR43355:SF2">
    <property type="entry name" value="FLAVIN REDUCTASE (NADPH)"/>
    <property type="match status" value="1"/>
</dbReference>
<dbReference type="Gene3D" id="3.40.50.720">
    <property type="entry name" value="NAD(P)-binding Rossmann-like Domain"/>
    <property type="match status" value="1"/>
</dbReference>
<organism evidence="2 3">
    <name type="scientific">Tritonibacter litoralis</name>
    <dbReference type="NCBI Taxonomy" id="2662264"/>
    <lineage>
        <taxon>Bacteria</taxon>
        <taxon>Pseudomonadati</taxon>
        <taxon>Pseudomonadota</taxon>
        <taxon>Alphaproteobacteria</taxon>
        <taxon>Rhodobacterales</taxon>
        <taxon>Paracoccaceae</taxon>
        <taxon>Tritonibacter</taxon>
    </lineage>
</organism>